<evidence type="ECO:0000313" key="2">
    <source>
        <dbReference type="EMBL" id="ASY13107.1"/>
    </source>
</evidence>
<name>A0A249K8I4_9ACTN</name>
<reference evidence="2 3" key="1">
    <citation type="submission" date="2016-07" db="EMBL/GenBank/DDBJ databases">
        <title>High microdiversification within the ubiquitous acI lineage of Actinobacteria.</title>
        <authorList>
            <person name="Neuenschwander S.M."/>
            <person name="Salcher M."/>
            <person name="Ghai R."/>
            <person name="Pernthaler J."/>
        </authorList>
    </citation>
    <scope>NUCLEOTIDE SEQUENCE [LARGE SCALE GENOMIC DNA]</scope>
    <source>
        <strain evidence="2">MMS-21-160</strain>
    </source>
</reference>
<keyword evidence="1" id="KW-0812">Transmembrane</keyword>
<proteinExistence type="predicted"/>
<keyword evidence="1" id="KW-1133">Transmembrane helix</keyword>
<dbReference type="Proteomes" id="UP000217171">
    <property type="component" value="Chromosome"/>
</dbReference>
<protein>
    <submittedName>
        <fullName evidence="2">Uncharacterized protein</fullName>
    </submittedName>
</protein>
<dbReference type="OrthoDB" id="3570195at2"/>
<dbReference type="AlphaFoldDB" id="A0A249K8I4"/>
<evidence type="ECO:0000313" key="3">
    <source>
        <dbReference type="Proteomes" id="UP000217171"/>
    </source>
</evidence>
<gene>
    <name evidence="2" type="ORF">B1s21160_01915</name>
</gene>
<accession>A0A249K8I4</accession>
<dbReference type="EMBL" id="CP016771">
    <property type="protein sequence ID" value="ASY13107.1"/>
    <property type="molecule type" value="Genomic_DNA"/>
</dbReference>
<keyword evidence="1" id="KW-0472">Membrane</keyword>
<dbReference type="KEGG" id="nhi:B1s21160_01915"/>
<evidence type="ECO:0000256" key="1">
    <source>
        <dbReference type="SAM" id="Phobius"/>
    </source>
</evidence>
<organism evidence="2 3">
    <name type="scientific">Candidatus Nanopelagicus hibericus</name>
    <dbReference type="NCBI Taxonomy" id="1884915"/>
    <lineage>
        <taxon>Bacteria</taxon>
        <taxon>Bacillati</taxon>
        <taxon>Actinomycetota</taxon>
        <taxon>Actinomycetes</taxon>
        <taxon>Candidatus Nanopelagicales</taxon>
        <taxon>Candidatus Nanopelagicaceae</taxon>
        <taxon>Candidatus Nanopelagicus</taxon>
    </lineage>
</organism>
<feature type="transmembrane region" description="Helical" evidence="1">
    <location>
        <begin position="46"/>
        <end position="69"/>
    </location>
</feature>
<keyword evidence="3" id="KW-1185">Reference proteome</keyword>
<dbReference type="RefSeq" id="WP_095672193.1">
    <property type="nucleotide sequence ID" value="NZ_CP016771.1"/>
</dbReference>
<feature type="transmembrane region" description="Helical" evidence="1">
    <location>
        <begin position="12"/>
        <end position="34"/>
    </location>
</feature>
<sequence>MSYVQNRQRLIRLIRIYPVIAIAVLAAAYLLGGFTDQVDPLIPQEVVITALYLFVGAVPLVFIIAFLIIGRVGDKAALKNNNHTDKLNYQSGFDLPVEQMHGYKLALITGRTPTLTGLTGDTYLSDSSAKCSINSEHVPPVAQCECGFYAYSDIDEARFEGSINPGAFLLDVDLYGVGFKYARGYRAETQVVNELITPRRCQFCRTLPAKVFVTIYKLGYDDTSWWQWQIRCVICSSSFKEADKLSVAQMSEKLSLLIT</sequence>